<dbReference type="AlphaFoldDB" id="A0A7U3URA4"/>
<dbReference type="EMBL" id="AP018365">
    <property type="protein sequence ID" value="BBA97286.1"/>
    <property type="molecule type" value="Genomic_DNA"/>
</dbReference>
<keyword evidence="4" id="KW-1185">Reference proteome</keyword>
<evidence type="ECO:0000313" key="4">
    <source>
        <dbReference type="Proteomes" id="UP000595703"/>
    </source>
</evidence>
<dbReference type="PROSITE" id="PS51257">
    <property type="entry name" value="PROKAR_LIPOPROTEIN"/>
    <property type="match status" value="1"/>
</dbReference>
<feature type="region of interest" description="Disordered" evidence="1">
    <location>
        <begin position="29"/>
        <end position="61"/>
    </location>
</feature>
<reference evidence="3 4" key="1">
    <citation type="journal article" date="2010" name="J. Bacteriol.">
        <title>Biochemical characterization of a novel indole prenyltransferase from Streptomyces sp. SN-593.</title>
        <authorList>
            <person name="Takahashi S."/>
            <person name="Takagi H."/>
            <person name="Toyoda A."/>
            <person name="Uramoto M."/>
            <person name="Nogawa T."/>
            <person name="Ueki M."/>
            <person name="Sakaki Y."/>
            <person name="Osada H."/>
        </authorList>
    </citation>
    <scope>NUCLEOTIDE SEQUENCE [LARGE SCALE GENOMIC DNA]</scope>
    <source>
        <strain evidence="3 4">SN-593</strain>
    </source>
</reference>
<reference evidence="3 4" key="3">
    <citation type="journal article" date="2011" name="Nat. Chem. Biol.">
        <title>Reveromycin A biosynthesis uses RevG and RevJ for stereospecific spiroacetal formation.</title>
        <authorList>
            <person name="Takahashi S."/>
            <person name="Toyoda A."/>
            <person name="Sekiyama Y."/>
            <person name="Takagi H."/>
            <person name="Nogawa T."/>
            <person name="Uramoto M."/>
            <person name="Suzuki R."/>
            <person name="Koshino H."/>
            <person name="Kumano T."/>
            <person name="Panthee S."/>
            <person name="Dairi T."/>
            <person name="Ishikawa J."/>
            <person name="Ikeda H."/>
            <person name="Sakaki Y."/>
            <person name="Osada H."/>
        </authorList>
    </citation>
    <scope>NUCLEOTIDE SEQUENCE [LARGE SCALE GENOMIC DNA]</scope>
    <source>
        <strain evidence="3 4">SN-593</strain>
    </source>
</reference>
<sequence>MRAPIALVAVCVTTSTALLLTACGGGSDSADKIQQSPSGSPSTSAAASASPSTSSAAADRPTITFPSDAHDVFEDQSTGDAAKDAILADNAHWVEAMDDAVFQGTTKTKALPFYGVGLGYQKALPYIRGFLDKGKSWTGTVLFFDRKVTLLSSNDAAVIYCSDESKAFPKDRKTGEVEHTAGSSLDYVLYNTDLKKNAQGVWQTDNVTSYRGDKQCQP</sequence>
<gene>
    <name evidence="3" type="ORF">RVR_2954</name>
</gene>
<reference evidence="3 4" key="4">
    <citation type="journal article" date="2020" name="Sci. Rep.">
        <title>beta-carboline chemical signals induce reveromycin production through a LuxR family regulator in Streptomyces sp. SN-593.</title>
        <authorList>
            <person name="Panthee S."/>
            <person name="Kito N."/>
            <person name="Hayashi T."/>
            <person name="Shimizu T."/>
            <person name="Ishikawa J."/>
            <person name="Hamamoto H."/>
            <person name="Osada H."/>
            <person name="Takahashi S."/>
        </authorList>
    </citation>
    <scope>NUCLEOTIDE SEQUENCE [LARGE SCALE GENOMIC DNA]</scope>
    <source>
        <strain evidence="3 4">SN-593</strain>
    </source>
</reference>
<keyword evidence="2" id="KW-0732">Signal</keyword>
<reference evidence="3 4" key="2">
    <citation type="journal article" date="2011" name="J. Antibiot.">
        <title>Furaquinocins I and J: novel polyketide isoprenoid hybrid compounds from Streptomyces reveromyceticus SN-593.</title>
        <authorList>
            <person name="Panthee S."/>
            <person name="Takahashi S."/>
            <person name="Takagi H."/>
            <person name="Nogawa T."/>
            <person name="Oowada E."/>
            <person name="Uramoto M."/>
            <person name="Osada H."/>
        </authorList>
    </citation>
    <scope>NUCLEOTIDE SEQUENCE [LARGE SCALE GENOMIC DNA]</scope>
    <source>
        <strain evidence="3 4">SN-593</strain>
    </source>
</reference>
<proteinExistence type="predicted"/>
<accession>A0A7U3URA4</accession>
<dbReference type="Proteomes" id="UP000595703">
    <property type="component" value="Chromosome"/>
</dbReference>
<feature type="chain" id="PRO_5039298527" description="Lipoprotein" evidence="2">
    <location>
        <begin position="23"/>
        <end position="218"/>
    </location>
</feature>
<evidence type="ECO:0000256" key="1">
    <source>
        <dbReference type="SAM" id="MobiDB-lite"/>
    </source>
</evidence>
<dbReference type="KEGG" id="arev:RVR_2954"/>
<organism evidence="3 4">
    <name type="scientific">Actinacidiphila reveromycinica</name>
    <dbReference type="NCBI Taxonomy" id="659352"/>
    <lineage>
        <taxon>Bacteria</taxon>
        <taxon>Bacillati</taxon>
        <taxon>Actinomycetota</taxon>
        <taxon>Actinomycetes</taxon>
        <taxon>Kitasatosporales</taxon>
        <taxon>Streptomycetaceae</taxon>
        <taxon>Actinacidiphila</taxon>
    </lineage>
</organism>
<name>A0A7U3URA4_9ACTN</name>
<protein>
    <recommendedName>
        <fullName evidence="5">Lipoprotein</fullName>
    </recommendedName>
</protein>
<feature type="signal peptide" evidence="2">
    <location>
        <begin position="1"/>
        <end position="22"/>
    </location>
</feature>
<evidence type="ECO:0000313" key="3">
    <source>
        <dbReference type="EMBL" id="BBA97286.1"/>
    </source>
</evidence>
<evidence type="ECO:0008006" key="5">
    <source>
        <dbReference type="Google" id="ProtNLM"/>
    </source>
</evidence>
<feature type="compositionally biased region" description="Low complexity" evidence="1">
    <location>
        <begin position="36"/>
        <end position="58"/>
    </location>
</feature>
<dbReference type="RefSeq" id="WP_202233595.1">
    <property type="nucleotide sequence ID" value="NZ_AP018365.1"/>
</dbReference>
<evidence type="ECO:0000256" key="2">
    <source>
        <dbReference type="SAM" id="SignalP"/>
    </source>
</evidence>